<organism evidence="1 2">
    <name type="scientific">Dermacentor silvarum</name>
    <name type="common">Tick</name>
    <dbReference type="NCBI Taxonomy" id="543639"/>
    <lineage>
        <taxon>Eukaryota</taxon>
        <taxon>Metazoa</taxon>
        <taxon>Ecdysozoa</taxon>
        <taxon>Arthropoda</taxon>
        <taxon>Chelicerata</taxon>
        <taxon>Arachnida</taxon>
        <taxon>Acari</taxon>
        <taxon>Parasitiformes</taxon>
        <taxon>Ixodida</taxon>
        <taxon>Ixodoidea</taxon>
        <taxon>Ixodidae</taxon>
        <taxon>Rhipicephalinae</taxon>
        <taxon>Dermacentor</taxon>
    </lineage>
</organism>
<dbReference type="EMBL" id="CM023472">
    <property type="protein sequence ID" value="KAH7958613.1"/>
    <property type="molecule type" value="Genomic_DNA"/>
</dbReference>
<evidence type="ECO:0000313" key="2">
    <source>
        <dbReference type="Proteomes" id="UP000821865"/>
    </source>
</evidence>
<evidence type="ECO:0000313" key="1">
    <source>
        <dbReference type="EMBL" id="KAH7958613.1"/>
    </source>
</evidence>
<dbReference type="Proteomes" id="UP000821865">
    <property type="component" value="Chromosome 3"/>
</dbReference>
<keyword evidence="2" id="KW-1185">Reference proteome</keyword>
<comment type="caution">
    <text evidence="1">The sequence shown here is derived from an EMBL/GenBank/DDBJ whole genome shotgun (WGS) entry which is preliminary data.</text>
</comment>
<proteinExistence type="predicted"/>
<reference evidence="1" key="1">
    <citation type="submission" date="2020-05" db="EMBL/GenBank/DDBJ databases">
        <title>Large-scale comparative analyses of tick genomes elucidate their genetic diversity and vector capacities.</title>
        <authorList>
            <person name="Jia N."/>
            <person name="Wang J."/>
            <person name="Shi W."/>
            <person name="Du L."/>
            <person name="Sun Y."/>
            <person name="Zhan W."/>
            <person name="Jiang J."/>
            <person name="Wang Q."/>
            <person name="Zhang B."/>
            <person name="Ji P."/>
            <person name="Sakyi L.B."/>
            <person name="Cui X."/>
            <person name="Yuan T."/>
            <person name="Jiang B."/>
            <person name="Yang W."/>
            <person name="Lam T.T.-Y."/>
            <person name="Chang Q."/>
            <person name="Ding S."/>
            <person name="Wang X."/>
            <person name="Zhu J."/>
            <person name="Ruan X."/>
            <person name="Zhao L."/>
            <person name="Wei J."/>
            <person name="Que T."/>
            <person name="Du C."/>
            <person name="Cheng J."/>
            <person name="Dai P."/>
            <person name="Han X."/>
            <person name="Huang E."/>
            <person name="Gao Y."/>
            <person name="Liu J."/>
            <person name="Shao H."/>
            <person name="Ye R."/>
            <person name="Li L."/>
            <person name="Wei W."/>
            <person name="Wang X."/>
            <person name="Wang C."/>
            <person name="Yang T."/>
            <person name="Huo Q."/>
            <person name="Li W."/>
            <person name="Guo W."/>
            <person name="Chen H."/>
            <person name="Zhou L."/>
            <person name="Ni X."/>
            <person name="Tian J."/>
            <person name="Zhou Y."/>
            <person name="Sheng Y."/>
            <person name="Liu T."/>
            <person name="Pan Y."/>
            <person name="Xia L."/>
            <person name="Li J."/>
            <person name="Zhao F."/>
            <person name="Cao W."/>
        </authorList>
    </citation>
    <scope>NUCLEOTIDE SEQUENCE</scope>
    <source>
        <strain evidence="1">Dsil-2018</strain>
    </source>
</reference>
<gene>
    <name evidence="1" type="ORF">HPB49_003218</name>
</gene>
<protein>
    <submittedName>
        <fullName evidence="1">Uncharacterized protein</fullName>
    </submittedName>
</protein>
<accession>A0ACB8D2M0</accession>
<name>A0ACB8D2M0_DERSI</name>
<sequence>MLRARFQIFSLPQSCELRGEEESHGSQLLLSHSGAFFRGRMVTRTKKVFVGGLSAPTTLEDVKNYFQQFGRLSRCPFIAVASSVPPPGNGIRQFRFPGAVTFHGTKADETQYALVYGAYAAHLQERSFVRGFECPSLCELSILRCFSRYHRAKKTPAKERSEESVKTADTLCRLGE</sequence>